<dbReference type="GO" id="GO:0006355">
    <property type="term" value="P:regulation of DNA-templated transcription"/>
    <property type="evidence" value="ECO:0007669"/>
    <property type="project" value="InterPro"/>
</dbReference>
<keyword evidence="4" id="KW-0539">Nucleus</keyword>
<evidence type="ECO:0000256" key="4">
    <source>
        <dbReference type="ARBA" id="ARBA00023242"/>
    </source>
</evidence>
<keyword evidence="8" id="KW-1185">Reference proteome</keyword>
<gene>
    <name evidence="7" type="ORF">C5167_005783</name>
</gene>
<evidence type="ECO:0000313" key="7">
    <source>
        <dbReference type="EMBL" id="RZC58475.1"/>
    </source>
</evidence>
<proteinExistence type="predicted"/>
<dbReference type="PANTHER" id="PTHR31719:SF94">
    <property type="entry name" value="PROTEIN ATAF2"/>
    <property type="match status" value="1"/>
</dbReference>
<dbReference type="Proteomes" id="UP000316621">
    <property type="component" value="Chromosome 4"/>
</dbReference>
<dbReference type="OrthoDB" id="1916901at2759"/>
<sequence>MKKKMGDQNIVSNSDSSPPEKNSPAADQLTCSGSSRPIGFRFKPTDAELISNFLTKKIRGQQLRSNDIQEVNLRDITYADLTEKYKEYAVYGAEWYFFTTRERKYPKGGRPRRDAGNHEGYWKASGKVKQIEDEHKRVIGTKRTLAYQILNKNSSTKESTNTDLKMVEYVVVDAEIAAVPDTNMECATDIVKPFTDFCLCKIYKNPSKSPGNSDIPTDGDAQEMEFVDPFPWFGNNLSVEEENEHWEMELKEENQTNAYFNELPDMNQNDPDFWDFDGQHLLTDEQLSLIRCDRINSPVAAQHQQQPQQQWHPQQQGQQQLSQQQPTQLQWRPQQQLQQQWLQQQQTQQQWRPQKQPQQQLVQQQQTQQQWRPQQQPQQQWHQQQQETQQHWHPQQQTQQQWHQQQQTHNNSISSGSHNRRGNSTSSSANSLR</sequence>
<protein>
    <recommendedName>
        <fullName evidence="6">NAC domain-containing protein</fullName>
    </recommendedName>
</protein>
<dbReference type="Gramene" id="RZC58475">
    <property type="protein sequence ID" value="RZC58475"/>
    <property type="gene ID" value="C5167_005783"/>
</dbReference>
<keyword evidence="2" id="KW-0238">DNA-binding</keyword>
<dbReference type="InterPro" id="IPR036093">
    <property type="entry name" value="NAC_dom_sf"/>
</dbReference>
<organism evidence="7 8">
    <name type="scientific">Papaver somniferum</name>
    <name type="common">Opium poppy</name>
    <dbReference type="NCBI Taxonomy" id="3469"/>
    <lineage>
        <taxon>Eukaryota</taxon>
        <taxon>Viridiplantae</taxon>
        <taxon>Streptophyta</taxon>
        <taxon>Embryophyta</taxon>
        <taxon>Tracheophyta</taxon>
        <taxon>Spermatophyta</taxon>
        <taxon>Magnoliopsida</taxon>
        <taxon>Ranunculales</taxon>
        <taxon>Papaveraceae</taxon>
        <taxon>Papaveroideae</taxon>
        <taxon>Papaver</taxon>
    </lineage>
</organism>
<evidence type="ECO:0000256" key="2">
    <source>
        <dbReference type="ARBA" id="ARBA00023125"/>
    </source>
</evidence>
<evidence type="ECO:0000256" key="3">
    <source>
        <dbReference type="ARBA" id="ARBA00023163"/>
    </source>
</evidence>
<feature type="region of interest" description="Disordered" evidence="5">
    <location>
        <begin position="299"/>
        <end position="328"/>
    </location>
</feature>
<feature type="region of interest" description="Disordered" evidence="5">
    <location>
        <begin position="373"/>
        <end position="433"/>
    </location>
</feature>
<evidence type="ECO:0000256" key="1">
    <source>
        <dbReference type="ARBA" id="ARBA00023015"/>
    </source>
</evidence>
<dbReference type="GO" id="GO:0003677">
    <property type="term" value="F:DNA binding"/>
    <property type="evidence" value="ECO:0007669"/>
    <property type="project" value="UniProtKB-KW"/>
</dbReference>
<reference evidence="7 8" key="1">
    <citation type="journal article" date="2018" name="Science">
        <title>The opium poppy genome and morphinan production.</title>
        <authorList>
            <person name="Guo L."/>
            <person name="Winzer T."/>
            <person name="Yang X."/>
            <person name="Li Y."/>
            <person name="Ning Z."/>
            <person name="He Z."/>
            <person name="Teodor R."/>
            <person name="Lu Y."/>
            <person name="Bowser T.A."/>
            <person name="Graham I.A."/>
            <person name="Ye K."/>
        </authorList>
    </citation>
    <scope>NUCLEOTIDE SEQUENCE [LARGE SCALE GENOMIC DNA]</scope>
    <source>
        <strain evidence="8">cv. HN1</strain>
        <tissue evidence="7">Leaves</tissue>
    </source>
</reference>
<dbReference type="SUPFAM" id="SSF101941">
    <property type="entry name" value="NAC domain"/>
    <property type="match status" value="1"/>
</dbReference>
<dbReference type="EMBL" id="CM010718">
    <property type="protein sequence ID" value="RZC58475.1"/>
    <property type="molecule type" value="Genomic_DNA"/>
</dbReference>
<feature type="compositionally biased region" description="Low complexity" evidence="5">
    <location>
        <begin position="302"/>
        <end position="328"/>
    </location>
</feature>
<feature type="region of interest" description="Disordered" evidence="5">
    <location>
        <begin position="1"/>
        <end position="37"/>
    </location>
</feature>
<dbReference type="Pfam" id="PF02365">
    <property type="entry name" value="NAM"/>
    <property type="match status" value="1"/>
</dbReference>
<keyword evidence="1" id="KW-0805">Transcription regulation</keyword>
<evidence type="ECO:0000259" key="6">
    <source>
        <dbReference type="PROSITE" id="PS51005"/>
    </source>
</evidence>
<dbReference type="Gene3D" id="2.170.150.80">
    <property type="entry name" value="NAC domain"/>
    <property type="match status" value="1"/>
</dbReference>
<dbReference type="PANTHER" id="PTHR31719">
    <property type="entry name" value="NAC TRANSCRIPTION FACTOR 56"/>
    <property type="match status" value="1"/>
</dbReference>
<evidence type="ECO:0000313" key="8">
    <source>
        <dbReference type="Proteomes" id="UP000316621"/>
    </source>
</evidence>
<feature type="compositionally biased region" description="Polar residues" evidence="5">
    <location>
        <begin position="409"/>
        <end position="433"/>
    </location>
</feature>
<feature type="compositionally biased region" description="Polar residues" evidence="5">
    <location>
        <begin position="9"/>
        <end position="20"/>
    </location>
</feature>
<feature type="domain" description="NAC" evidence="6">
    <location>
        <begin position="36"/>
        <end position="205"/>
    </location>
</feature>
<name>A0A4Y7JFQ3_PAPSO</name>
<evidence type="ECO:0000256" key="5">
    <source>
        <dbReference type="SAM" id="MobiDB-lite"/>
    </source>
</evidence>
<dbReference type="PROSITE" id="PS51005">
    <property type="entry name" value="NAC"/>
    <property type="match status" value="1"/>
</dbReference>
<accession>A0A4Y7JFQ3</accession>
<dbReference type="InterPro" id="IPR003441">
    <property type="entry name" value="NAC-dom"/>
</dbReference>
<dbReference type="AlphaFoldDB" id="A0A4Y7JFQ3"/>
<feature type="compositionally biased region" description="Low complexity" evidence="5">
    <location>
        <begin position="373"/>
        <end position="408"/>
    </location>
</feature>
<keyword evidence="3" id="KW-0804">Transcription</keyword>